<protein>
    <submittedName>
        <fullName evidence="1">SIR2 family protein</fullName>
    </submittedName>
</protein>
<dbReference type="RefSeq" id="WP_101263343.1">
    <property type="nucleotide sequence ID" value="NZ_MVDD01000024.1"/>
</dbReference>
<dbReference type="InterPro" id="IPR029035">
    <property type="entry name" value="DHS-like_NAD/FAD-binding_dom"/>
</dbReference>
<dbReference type="Pfam" id="PF13289">
    <property type="entry name" value="SIR2_2"/>
    <property type="match status" value="1"/>
</dbReference>
<organism evidence="1 2">
    <name type="scientific">Labilibaculum filiforme</name>
    <dbReference type="NCBI Taxonomy" id="1940526"/>
    <lineage>
        <taxon>Bacteria</taxon>
        <taxon>Pseudomonadati</taxon>
        <taxon>Bacteroidota</taxon>
        <taxon>Bacteroidia</taxon>
        <taxon>Marinilabiliales</taxon>
        <taxon>Marinifilaceae</taxon>
        <taxon>Labilibaculum</taxon>
    </lineage>
</organism>
<dbReference type="SUPFAM" id="SSF52467">
    <property type="entry name" value="DHS-like NAD/FAD-binding domain"/>
    <property type="match status" value="1"/>
</dbReference>
<comment type="caution">
    <text evidence="1">The sequence shown here is derived from an EMBL/GenBank/DDBJ whole genome shotgun (WGS) entry which is preliminary data.</text>
</comment>
<dbReference type="AlphaFoldDB" id="A0A2N3HR92"/>
<dbReference type="Proteomes" id="UP000233535">
    <property type="component" value="Unassembled WGS sequence"/>
</dbReference>
<accession>A0A2N3HR92</accession>
<reference evidence="1 2" key="1">
    <citation type="journal article" date="2017" name="Front. Microbiol.">
        <title>Labilibaculum manganireducens gen. nov., sp. nov. and Labilibaculum filiforme sp. nov., Novel Bacteroidetes Isolated from Subsurface Sediments of the Baltic Sea.</title>
        <authorList>
            <person name="Vandieken V."/>
            <person name="Marshall I.P."/>
            <person name="Niemann H."/>
            <person name="Engelen B."/>
            <person name="Cypionka H."/>
        </authorList>
    </citation>
    <scope>NUCLEOTIDE SEQUENCE [LARGE SCALE GENOMIC DNA]</scope>
    <source>
        <strain evidence="1 2">59.16B</strain>
    </source>
</reference>
<dbReference type="OrthoDB" id="9808492at2"/>
<gene>
    <name evidence="1" type="ORF">BZG02_19030</name>
</gene>
<keyword evidence="2" id="KW-1185">Reference proteome</keyword>
<sequence>MEKEAIYKQLQAWTNNIPLIILGSGASVPFRLPSMWVLGEHIKNSINFVESNDQTQFEEFIVEFDKTGDLESTLTKLQLRPNVLAEIVNKTWGLVSQADLEAYEHFIKKDVDFPLANLLKYFLNTAGKKASIITTNYDRLAEYASSIAKAIICTGYSQNLIGHFSNSIQSNNLASLKGYKGQVNIWKVHGSLDWFKSKEDDIIQLPNRQNIPQDYRPLIVTPGLSKYSETHNEPYRTIFTQADSEIEQANGFLCIGYGFNDIHVQPKLITQIKNNKPIIVITKELTSKTKQSIIDNKCHNYMLIEEANSKDTRFFSSKFGEVIIEDTCYWELGEYLKLIIS</sequence>
<proteinExistence type="predicted"/>
<dbReference type="EMBL" id="MVDD01000024">
    <property type="protein sequence ID" value="PKQ60560.1"/>
    <property type="molecule type" value="Genomic_DNA"/>
</dbReference>
<evidence type="ECO:0000313" key="1">
    <source>
        <dbReference type="EMBL" id="PKQ60560.1"/>
    </source>
</evidence>
<name>A0A2N3HR92_9BACT</name>
<evidence type="ECO:0000313" key="2">
    <source>
        <dbReference type="Proteomes" id="UP000233535"/>
    </source>
</evidence>